<evidence type="ECO:0000313" key="1">
    <source>
        <dbReference type="EMBL" id="MBC8532422.1"/>
    </source>
</evidence>
<protein>
    <submittedName>
        <fullName evidence="1">Uncharacterized protein</fullName>
    </submittedName>
</protein>
<name>A0A926D6U5_9FIRM</name>
<reference evidence="1" key="1">
    <citation type="submission" date="2020-08" db="EMBL/GenBank/DDBJ databases">
        <title>Genome public.</title>
        <authorList>
            <person name="Liu C."/>
            <person name="Sun Q."/>
        </authorList>
    </citation>
    <scope>NUCLEOTIDE SEQUENCE</scope>
    <source>
        <strain evidence="1">NSJ-40</strain>
    </source>
</reference>
<evidence type="ECO:0000313" key="2">
    <source>
        <dbReference type="Proteomes" id="UP000651482"/>
    </source>
</evidence>
<dbReference type="EMBL" id="JACRSN010000001">
    <property type="protein sequence ID" value="MBC8532422.1"/>
    <property type="molecule type" value="Genomic_DNA"/>
</dbReference>
<dbReference type="AlphaFoldDB" id="A0A926D6U5"/>
<proteinExistence type="predicted"/>
<accession>A0A926D6U5</accession>
<organism evidence="1 2">
    <name type="scientific">Yeguia hominis</name>
    <dbReference type="NCBI Taxonomy" id="2763662"/>
    <lineage>
        <taxon>Bacteria</taxon>
        <taxon>Bacillati</taxon>
        <taxon>Bacillota</taxon>
        <taxon>Clostridia</taxon>
        <taxon>Eubacteriales</taxon>
        <taxon>Yeguiaceae</taxon>
        <taxon>Yeguia</taxon>
    </lineage>
</organism>
<gene>
    <name evidence="1" type="ORF">IAG03_00065</name>
</gene>
<sequence length="254" mass="28869">MRCGAKVQVAEQYFAQPYHSALLNILCEGKIGVPTDLLISMVHGYHAVNLIRRYLDVGFMPCTISAKRFSQELVETCGRDGLVQNGALHTAARDTAVFTFENGKNAYFDFCEEQYFSGIRSRFLRISGTRGEIFDRTVRYLNEEGDCACSEIQRVELGQYSNLEGDSLRGLMLDGRYIYRNPFAERTVADFRRLSDEELALAKVLLDMKTYVETGKEFYGLAEACQDTYLSHCLTKALETGKPVQTERKPWCRP</sequence>
<dbReference type="Proteomes" id="UP000651482">
    <property type="component" value="Unassembled WGS sequence"/>
</dbReference>
<comment type="caution">
    <text evidence="1">The sequence shown here is derived from an EMBL/GenBank/DDBJ whole genome shotgun (WGS) entry which is preliminary data.</text>
</comment>
<dbReference type="RefSeq" id="WP_249317586.1">
    <property type="nucleotide sequence ID" value="NZ_JACRSN010000001.1"/>
</dbReference>
<keyword evidence="2" id="KW-1185">Reference proteome</keyword>